<protein>
    <submittedName>
        <fullName evidence="2">Uncharacterized protein</fullName>
    </submittedName>
</protein>
<proteinExistence type="predicted"/>
<keyword evidence="3" id="KW-1185">Reference proteome</keyword>
<feature type="transmembrane region" description="Helical" evidence="1">
    <location>
        <begin position="104"/>
        <end position="125"/>
    </location>
</feature>
<evidence type="ECO:0000313" key="2">
    <source>
        <dbReference type="EMBL" id="TFC06387.1"/>
    </source>
</evidence>
<reference evidence="2 3" key="1">
    <citation type="submission" date="2019-03" db="EMBL/GenBank/DDBJ databases">
        <title>Genomics of glacier-inhabiting Cryobacterium strains.</title>
        <authorList>
            <person name="Liu Q."/>
            <person name="Xin Y.-H."/>
        </authorList>
    </citation>
    <scope>NUCLEOTIDE SEQUENCE [LARGE SCALE GENOMIC DNA]</scope>
    <source>
        <strain evidence="2 3">RHLT2-21</strain>
    </source>
</reference>
<evidence type="ECO:0000256" key="1">
    <source>
        <dbReference type="SAM" id="Phobius"/>
    </source>
</evidence>
<name>A0A4R8WBZ9_9MICO</name>
<dbReference type="RefSeq" id="WP_134507369.1">
    <property type="nucleotide sequence ID" value="NZ_SOFM01000010.1"/>
</dbReference>
<sequence length="269" mass="27847">MKAESGDHVSSGIIATRLRFPALVVLPVAVLAAITPAVIHEFIGHGSMCLAVGGHPTVVSTSMFWCTVPTPVVAAGGPAANLLVGLICLMLRLRLRTPAPALQLYLALVTAFAWFWEGGYAIQAMLLRRGDLYDLLAHTLGPPGIGMSILIALAGATLYIINAAVTRAALLSIAGHATLASQVSRSSWLAGTLAVTIAASISPLGPTNLLDTVLAIGLAGLPLLVFLPHRGTSPVTGTPFTSNAMLPVLTAVIWVLFTATLGHGITWDN</sequence>
<gene>
    <name evidence="2" type="ORF">E3O32_04725</name>
</gene>
<evidence type="ECO:0000313" key="3">
    <source>
        <dbReference type="Proteomes" id="UP000297643"/>
    </source>
</evidence>
<dbReference type="Proteomes" id="UP000297643">
    <property type="component" value="Unassembled WGS sequence"/>
</dbReference>
<keyword evidence="1" id="KW-1133">Transmembrane helix</keyword>
<feature type="transmembrane region" description="Helical" evidence="1">
    <location>
        <begin position="145"/>
        <end position="165"/>
    </location>
</feature>
<feature type="transmembrane region" description="Helical" evidence="1">
    <location>
        <begin position="186"/>
        <end position="203"/>
    </location>
</feature>
<keyword evidence="1" id="KW-0812">Transmembrane</keyword>
<feature type="transmembrane region" description="Helical" evidence="1">
    <location>
        <begin position="72"/>
        <end position="92"/>
    </location>
</feature>
<comment type="caution">
    <text evidence="2">The sequence shown here is derived from an EMBL/GenBank/DDBJ whole genome shotgun (WGS) entry which is preliminary data.</text>
</comment>
<organism evidence="2 3">
    <name type="scientific">Cryobacterium mannosilyticum</name>
    <dbReference type="NCBI Taxonomy" id="1259190"/>
    <lineage>
        <taxon>Bacteria</taxon>
        <taxon>Bacillati</taxon>
        <taxon>Actinomycetota</taxon>
        <taxon>Actinomycetes</taxon>
        <taxon>Micrococcales</taxon>
        <taxon>Microbacteriaceae</taxon>
        <taxon>Cryobacterium</taxon>
    </lineage>
</organism>
<feature type="transmembrane region" description="Helical" evidence="1">
    <location>
        <begin position="209"/>
        <end position="227"/>
    </location>
</feature>
<feature type="transmembrane region" description="Helical" evidence="1">
    <location>
        <begin position="248"/>
        <end position="267"/>
    </location>
</feature>
<feature type="transmembrane region" description="Helical" evidence="1">
    <location>
        <begin position="20"/>
        <end position="39"/>
    </location>
</feature>
<dbReference type="AlphaFoldDB" id="A0A4R8WBZ9"/>
<accession>A0A4R8WBZ9</accession>
<dbReference type="EMBL" id="SOFM01000010">
    <property type="protein sequence ID" value="TFC06387.1"/>
    <property type="molecule type" value="Genomic_DNA"/>
</dbReference>
<keyword evidence="1" id="KW-0472">Membrane</keyword>